<reference evidence="7 8" key="1">
    <citation type="journal article" date="2022" name="Genome Biol. Evol.">
        <title>Host diet, physiology and behaviors set the stage for Lachnospiraceae cladogenesis.</title>
        <authorList>
            <person name="Vera-Ponce De Leon A."/>
            <person name="Schneider M."/>
            <person name="Jahnes B.C."/>
            <person name="Sadowski V."/>
            <person name="Camuy-Velez L.A."/>
            <person name="Duan J."/>
            <person name="Sabree Z.L."/>
        </authorList>
    </citation>
    <scope>NUCLEOTIDE SEQUENCE [LARGE SCALE GENOMIC DNA]</scope>
    <source>
        <strain evidence="7 8">PAL227</strain>
    </source>
</reference>
<evidence type="ECO:0000256" key="1">
    <source>
        <dbReference type="ARBA" id="ARBA00007957"/>
    </source>
</evidence>
<evidence type="ECO:0000313" key="7">
    <source>
        <dbReference type="EMBL" id="MCP1110015.1"/>
    </source>
</evidence>
<dbReference type="CDD" id="cd07153">
    <property type="entry name" value="Fur_like"/>
    <property type="match status" value="1"/>
</dbReference>
<sequence>MPTLKFSRQREAIKGYLAGTKEHPTADTVYAELKKDYPNISLGTVYRNLNLLVDMGEIIKIPTSDGGIRFDFDVSDHCHLICEKCGRVEDISLDESIISSINDQAQSTYDGLVKDHEIQFFGLCKHCLEETNTQ</sequence>
<keyword evidence="5" id="KW-0238">DNA-binding</keyword>
<evidence type="ECO:0000256" key="4">
    <source>
        <dbReference type="ARBA" id="ARBA00023015"/>
    </source>
</evidence>
<proteinExistence type="inferred from homology"/>
<dbReference type="InterPro" id="IPR002481">
    <property type="entry name" value="FUR"/>
</dbReference>
<dbReference type="PANTHER" id="PTHR33202">
    <property type="entry name" value="ZINC UPTAKE REGULATION PROTEIN"/>
    <property type="match status" value="1"/>
</dbReference>
<evidence type="ECO:0000256" key="6">
    <source>
        <dbReference type="ARBA" id="ARBA00023163"/>
    </source>
</evidence>
<keyword evidence="8" id="KW-1185">Reference proteome</keyword>
<comment type="caution">
    <text evidence="7">The sequence shown here is derived from an EMBL/GenBank/DDBJ whole genome shotgun (WGS) entry which is preliminary data.</text>
</comment>
<dbReference type="InterPro" id="IPR043135">
    <property type="entry name" value="Fur_C"/>
</dbReference>
<evidence type="ECO:0000256" key="2">
    <source>
        <dbReference type="ARBA" id="ARBA00022491"/>
    </source>
</evidence>
<keyword evidence="4" id="KW-0805">Transcription regulation</keyword>
<gene>
    <name evidence="7" type="ORF">NK118_07105</name>
</gene>
<dbReference type="Proteomes" id="UP001523565">
    <property type="component" value="Unassembled WGS sequence"/>
</dbReference>
<dbReference type="Pfam" id="PF01475">
    <property type="entry name" value="FUR"/>
    <property type="match status" value="1"/>
</dbReference>
<keyword evidence="2" id="KW-0678">Repressor</keyword>
<dbReference type="RefSeq" id="WP_262068896.1">
    <property type="nucleotide sequence ID" value="NZ_JAMXOC010000008.1"/>
</dbReference>
<evidence type="ECO:0000256" key="3">
    <source>
        <dbReference type="ARBA" id="ARBA00022833"/>
    </source>
</evidence>
<dbReference type="Gene3D" id="3.30.1490.190">
    <property type="match status" value="1"/>
</dbReference>
<dbReference type="SUPFAM" id="SSF46785">
    <property type="entry name" value="Winged helix' DNA-binding domain"/>
    <property type="match status" value="1"/>
</dbReference>
<accession>A0ABT1EH41</accession>
<comment type="similarity">
    <text evidence="1">Belongs to the Fur family.</text>
</comment>
<dbReference type="InterPro" id="IPR036390">
    <property type="entry name" value="WH_DNA-bd_sf"/>
</dbReference>
<dbReference type="InterPro" id="IPR036388">
    <property type="entry name" value="WH-like_DNA-bd_sf"/>
</dbReference>
<dbReference type="PANTHER" id="PTHR33202:SF7">
    <property type="entry name" value="FERRIC UPTAKE REGULATION PROTEIN"/>
    <property type="match status" value="1"/>
</dbReference>
<name>A0ABT1EH41_9FIRM</name>
<dbReference type="Gene3D" id="1.10.10.10">
    <property type="entry name" value="Winged helix-like DNA-binding domain superfamily/Winged helix DNA-binding domain"/>
    <property type="match status" value="1"/>
</dbReference>
<keyword evidence="6" id="KW-0804">Transcription</keyword>
<organism evidence="7 8">
    <name type="scientific">Ohessyouella blattaphilus</name>
    <dbReference type="NCBI Taxonomy" id="2949333"/>
    <lineage>
        <taxon>Bacteria</taxon>
        <taxon>Bacillati</taxon>
        <taxon>Bacillota</taxon>
        <taxon>Clostridia</taxon>
        <taxon>Lachnospirales</taxon>
        <taxon>Lachnospiraceae</taxon>
        <taxon>Ohessyouella</taxon>
    </lineage>
</organism>
<evidence type="ECO:0000313" key="8">
    <source>
        <dbReference type="Proteomes" id="UP001523565"/>
    </source>
</evidence>
<keyword evidence="3" id="KW-0862">Zinc</keyword>
<protein>
    <submittedName>
        <fullName evidence="7">Transcriptional repressor</fullName>
    </submittedName>
</protein>
<dbReference type="EMBL" id="JAMZFV010000008">
    <property type="protein sequence ID" value="MCP1110015.1"/>
    <property type="molecule type" value="Genomic_DNA"/>
</dbReference>
<evidence type="ECO:0000256" key="5">
    <source>
        <dbReference type="ARBA" id="ARBA00023125"/>
    </source>
</evidence>